<evidence type="ECO:0000313" key="3">
    <source>
        <dbReference type="EMBL" id="EIM57870.1"/>
    </source>
</evidence>
<name>I5AVP7_EUBC6</name>
<dbReference type="InterPro" id="IPR013094">
    <property type="entry name" value="AB_hydrolase_3"/>
</dbReference>
<dbReference type="EMBL" id="CM001487">
    <property type="protein sequence ID" value="EIM57870.1"/>
    <property type="molecule type" value="Genomic_DNA"/>
</dbReference>
<organism evidence="3 4">
    <name type="scientific">Eubacterium cellulosolvens (strain ATCC 43171 / JCM 9499 / 6)</name>
    <name type="common">Cillobacterium cellulosolvens</name>
    <dbReference type="NCBI Taxonomy" id="633697"/>
    <lineage>
        <taxon>Bacteria</taxon>
        <taxon>Bacillati</taxon>
        <taxon>Bacillota</taxon>
        <taxon>Clostridia</taxon>
        <taxon>Eubacteriales</taxon>
        <taxon>Eubacteriaceae</taxon>
        <taxon>Eubacterium</taxon>
    </lineage>
</organism>
<protein>
    <submittedName>
        <fullName evidence="3">Esterase/lipase</fullName>
    </submittedName>
</protein>
<evidence type="ECO:0000256" key="1">
    <source>
        <dbReference type="ARBA" id="ARBA00022801"/>
    </source>
</evidence>
<accession>I5AVP7</accession>
<dbReference type="InterPro" id="IPR029058">
    <property type="entry name" value="AB_hydrolase_fold"/>
</dbReference>
<feature type="domain" description="Alpha/beta hydrolase fold-3" evidence="2">
    <location>
        <begin position="61"/>
        <end position="261"/>
    </location>
</feature>
<sequence>MSLMSRMIRRNFKKNDVVRDKGLSTPPDVQRFDDILYGSDPKWQILDVYRPKEKEGKLPVIVSFHGGAFVYGDKELYQFYCMSLAQLGFAVVNYTYRLAPEFKFPAPIEDTNLVFGWVLEHADEYGLDESQIFAVGDSAGAHGLATYLNVLTNPAYAANFSFRTPENLRVRAAALNCGLYGLKEMNPKDWLTRSIMRDYLPGKGTAREKELTDVAANLTGDFPPVFLMTSSGDFLQDQAPLLANAFREKGIPFEYHYYSTEEMELGHVFHLDLRTKYSGICNGEECEFFEKCVS</sequence>
<keyword evidence="1" id="KW-0378">Hydrolase</keyword>
<evidence type="ECO:0000313" key="4">
    <source>
        <dbReference type="Proteomes" id="UP000005753"/>
    </source>
</evidence>
<evidence type="ECO:0000259" key="2">
    <source>
        <dbReference type="Pfam" id="PF07859"/>
    </source>
</evidence>
<dbReference type="PANTHER" id="PTHR48081">
    <property type="entry name" value="AB HYDROLASE SUPERFAMILY PROTEIN C4A8.06C"/>
    <property type="match status" value="1"/>
</dbReference>
<dbReference type="Pfam" id="PF07859">
    <property type="entry name" value="Abhydrolase_3"/>
    <property type="match status" value="1"/>
</dbReference>
<dbReference type="AlphaFoldDB" id="I5AVP7"/>
<keyword evidence="4" id="KW-1185">Reference proteome</keyword>
<gene>
    <name evidence="3" type="ORF">EubceDRAFT1_2110</name>
</gene>
<proteinExistence type="predicted"/>
<dbReference type="Proteomes" id="UP000005753">
    <property type="component" value="Chromosome"/>
</dbReference>
<dbReference type="STRING" id="633697.EubceDRAFT1_2110"/>
<dbReference type="InterPro" id="IPR050300">
    <property type="entry name" value="GDXG_lipolytic_enzyme"/>
</dbReference>
<dbReference type="GO" id="GO:0016787">
    <property type="term" value="F:hydrolase activity"/>
    <property type="evidence" value="ECO:0007669"/>
    <property type="project" value="UniProtKB-KW"/>
</dbReference>
<dbReference type="eggNOG" id="COG0657">
    <property type="taxonomic scope" value="Bacteria"/>
</dbReference>
<dbReference type="OrthoDB" id="24847at2"/>
<dbReference type="HOGENOM" id="CLU_012494_0_0_9"/>
<reference evidence="3 4" key="2">
    <citation type="submission" date="2012-02" db="EMBL/GenBank/DDBJ databases">
        <title>Improved High-Quality Draft sequence of Eubacterium cellulosolvens 6.</title>
        <authorList>
            <consortium name="US DOE Joint Genome Institute"/>
            <person name="Lucas S."/>
            <person name="Han J."/>
            <person name="Lapidus A."/>
            <person name="Cheng J.-F."/>
            <person name="Goodwin L."/>
            <person name="Pitluck S."/>
            <person name="Peters L."/>
            <person name="Mikhailova N."/>
            <person name="Gu W."/>
            <person name="Detter J.C."/>
            <person name="Han C."/>
            <person name="Tapia R."/>
            <person name="Land M."/>
            <person name="Hauser L."/>
            <person name="Kyrpides N."/>
            <person name="Ivanova N."/>
            <person name="Pagani I."/>
            <person name="Johnson E."/>
            <person name="Mukhopadhyay B."/>
            <person name="Anderson I."/>
            <person name="Woyke T."/>
        </authorList>
    </citation>
    <scope>NUCLEOTIDE SEQUENCE [LARGE SCALE GENOMIC DNA]</scope>
    <source>
        <strain evidence="3 4">6</strain>
    </source>
</reference>
<dbReference type="ESTHER" id="eubce-i5avp7">
    <property type="family name" value="BD-FAE"/>
</dbReference>
<reference evidence="3 4" key="1">
    <citation type="submission" date="2010-08" db="EMBL/GenBank/DDBJ databases">
        <authorList>
            <consortium name="US DOE Joint Genome Institute (JGI-PGF)"/>
            <person name="Lucas S."/>
            <person name="Copeland A."/>
            <person name="Lapidus A."/>
            <person name="Cheng J.-F."/>
            <person name="Bruce D."/>
            <person name="Goodwin L."/>
            <person name="Pitluck S."/>
            <person name="Land M.L."/>
            <person name="Hauser L."/>
            <person name="Chang Y.-J."/>
            <person name="Anderson I.J."/>
            <person name="Johnson E."/>
            <person name="Mulhopadhyay B."/>
            <person name="Kyrpides N."/>
            <person name="Woyke T.J."/>
        </authorList>
    </citation>
    <scope>NUCLEOTIDE SEQUENCE [LARGE SCALE GENOMIC DNA]</scope>
    <source>
        <strain evidence="3 4">6</strain>
    </source>
</reference>
<dbReference type="Gene3D" id="3.40.50.1820">
    <property type="entry name" value="alpha/beta hydrolase"/>
    <property type="match status" value="1"/>
</dbReference>
<dbReference type="SUPFAM" id="SSF53474">
    <property type="entry name" value="alpha/beta-Hydrolases"/>
    <property type="match status" value="1"/>
</dbReference>